<keyword evidence="2" id="KW-1185">Reference proteome</keyword>
<sequence>MDPIIAKTEERLEWLSSDEETIRLYEAREHSLIERNSLIAEGEARGEAKGEAKGEARGIAKAARAMLIEGIDMTVIAKVTGLSVAEIERLAEEKEHLSTDSSGT</sequence>
<comment type="caution">
    <text evidence="1">The sequence shown here is derived from an EMBL/GenBank/DDBJ whole genome shotgun (WGS) entry which is preliminary data.</text>
</comment>
<evidence type="ECO:0000313" key="1">
    <source>
        <dbReference type="EMBL" id="MFB9756447.1"/>
    </source>
</evidence>
<reference evidence="1 2" key="1">
    <citation type="submission" date="2024-09" db="EMBL/GenBank/DDBJ databases">
        <authorList>
            <person name="Sun Q."/>
            <person name="Mori K."/>
        </authorList>
    </citation>
    <scope>NUCLEOTIDE SEQUENCE [LARGE SCALE GENOMIC DNA]</scope>
    <source>
        <strain evidence="1 2">JCM 12520</strain>
    </source>
</reference>
<evidence type="ECO:0008006" key="3">
    <source>
        <dbReference type="Google" id="ProtNLM"/>
    </source>
</evidence>
<gene>
    <name evidence="1" type="ORF">ACFFNY_33140</name>
</gene>
<proteinExistence type="predicted"/>
<dbReference type="EMBL" id="JBHMAG010000024">
    <property type="protein sequence ID" value="MFB9756447.1"/>
    <property type="molecule type" value="Genomic_DNA"/>
</dbReference>
<dbReference type="RefSeq" id="WP_344916366.1">
    <property type="nucleotide sequence ID" value="NZ_BAAAYO010000020.1"/>
</dbReference>
<name>A0ABV5W783_9BACL</name>
<accession>A0ABV5W783</accession>
<dbReference type="Proteomes" id="UP001589619">
    <property type="component" value="Unassembled WGS sequence"/>
</dbReference>
<organism evidence="1 2">
    <name type="scientific">Paenibacillus hodogayensis</name>
    <dbReference type="NCBI Taxonomy" id="279208"/>
    <lineage>
        <taxon>Bacteria</taxon>
        <taxon>Bacillati</taxon>
        <taxon>Bacillota</taxon>
        <taxon>Bacilli</taxon>
        <taxon>Bacillales</taxon>
        <taxon>Paenibacillaceae</taxon>
        <taxon>Paenibacillus</taxon>
    </lineage>
</organism>
<evidence type="ECO:0000313" key="2">
    <source>
        <dbReference type="Proteomes" id="UP001589619"/>
    </source>
</evidence>
<protein>
    <recommendedName>
        <fullName evidence="3">Rpn family recombination-promoting nuclease/putative transposase</fullName>
    </recommendedName>
</protein>